<name>A0A8S2SKQ1_9BILA</name>
<feature type="non-terminal residue" evidence="2">
    <location>
        <position position="1"/>
    </location>
</feature>
<comment type="caution">
    <text evidence="2">The sequence shown here is derived from an EMBL/GenBank/DDBJ whole genome shotgun (WGS) entry which is preliminary data.</text>
</comment>
<evidence type="ECO:0000313" key="2">
    <source>
        <dbReference type="EMBL" id="CAF4232085.1"/>
    </source>
</evidence>
<proteinExistence type="predicted"/>
<dbReference type="EMBL" id="CAJOBI010023743">
    <property type="protein sequence ID" value="CAF4232085.1"/>
    <property type="molecule type" value="Genomic_DNA"/>
</dbReference>
<evidence type="ECO:0000313" key="3">
    <source>
        <dbReference type="Proteomes" id="UP000676336"/>
    </source>
</evidence>
<reference evidence="2" key="1">
    <citation type="submission" date="2021-02" db="EMBL/GenBank/DDBJ databases">
        <authorList>
            <person name="Nowell W R."/>
        </authorList>
    </citation>
    <scope>NUCLEOTIDE SEQUENCE</scope>
</reference>
<feature type="region of interest" description="Disordered" evidence="1">
    <location>
        <begin position="41"/>
        <end position="75"/>
    </location>
</feature>
<gene>
    <name evidence="2" type="ORF">SMN809_LOCUS23183</name>
</gene>
<feature type="region of interest" description="Disordered" evidence="1">
    <location>
        <begin position="93"/>
        <end position="113"/>
    </location>
</feature>
<dbReference type="Proteomes" id="UP000676336">
    <property type="component" value="Unassembled WGS sequence"/>
</dbReference>
<accession>A0A8S2SKQ1</accession>
<feature type="non-terminal residue" evidence="2">
    <location>
        <position position="113"/>
    </location>
</feature>
<feature type="compositionally biased region" description="Basic and acidic residues" evidence="1">
    <location>
        <begin position="1"/>
        <end position="10"/>
    </location>
</feature>
<feature type="region of interest" description="Disordered" evidence="1">
    <location>
        <begin position="1"/>
        <end position="22"/>
    </location>
</feature>
<protein>
    <submittedName>
        <fullName evidence="2">Uncharacterized protein</fullName>
    </submittedName>
</protein>
<dbReference type="AlphaFoldDB" id="A0A8S2SKQ1"/>
<feature type="compositionally biased region" description="Basic residues" evidence="1">
    <location>
        <begin position="58"/>
        <end position="68"/>
    </location>
</feature>
<feature type="compositionally biased region" description="Polar residues" evidence="1">
    <location>
        <begin position="93"/>
        <end position="103"/>
    </location>
</feature>
<organism evidence="2 3">
    <name type="scientific">Rotaria magnacalcarata</name>
    <dbReference type="NCBI Taxonomy" id="392030"/>
    <lineage>
        <taxon>Eukaryota</taxon>
        <taxon>Metazoa</taxon>
        <taxon>Spiralia</taxon>
        <taxon>Gnathifera</taxon>
        <taxon>Rotifera</taxon>
        <taxon>Eurotatoria</taxon>
        <taxon>Bdelloidea</taxon>
        <taxon>Philodinida</taxon>
        <taxon>Philodinidae</taxon>
        <taxon>Rotaria</taxon>
    </lineage>
</organism>
<sequence length="113" mass="12731">NQPSEERLTLTDELEPLHVNGDSEAAYTNGYLKISESSEDVLIDSSSSLNDSDPHGERHFRRRKRRSSLTKTSVSLDDTQSIADLIEKISIDNETPQEANQNLELIESDDKEN</sequence>
<evidence type="ECO:0000256" key="1">
    <source>
        <dbReference type="SAM" id="MobiDB-lite"/>
    </source>
</evidence>